<dbReference type="CDD" id="cd13123">
    <property type="entry name" value="MATE_MurJ_like"/>
    <property type="match status" value="1"/>
</dbReference>
<dbReference type="Proteomes" id="UP001612915">
    <property type="component" value="Unassembled WGS sequence"/>
</dbReference>
<protein>
    <submittedName>
        <fullName evidence="9">Murein biosynthesis integral membrane protein MurJ</fullName>
    </submittedName>
</protein>
<feature type="transmembrane region" description="Helical" evidence="8">
    <location>
        <begin position="123"/>
        <end position="147"/>
    </location>
</feature>
<keyword evidence="4" id="KW-0133">Cell shape</keyword>
<keyword evidence="3 8" id="KW-0812">Transmembrane</keyword>
<name>A0ABW8AI01_9ACTN</name>
<proteinExistence type="predicted"/>
<evidence type="ECO:0000256" key="5">
    <source>
        <dbReference type="ARBA" id="ARBA00022984"/>
    </source>
</evidence>
<dbReference type="InterPro" id="IPR004268">
    <property type="entry name" value="MurJ"/>
</dbReference>
<comment type="subcellular location">
    <subcellularLocation>
        <location evidence="1">Cell membrane</location>
        <topology evidence="1">Multi-pass membrane protein</topology>
    </subcellularLocation>
</comment>
<reference evidence="9 10" key="1">
    <citation type="submission" date="2024-10" db="EMBL/GenBank/DDBJ databases">
        <title>The Natural Products Discovery Center: Release of the First 8490 Sequenced Strains for Exploring Actinobacteria Biosynthetic Diversity.</title>
        <authorList>
            <person name="Kalkreuter E."/>
            <person name="Kautsar S.A."/>
            <person name="Yang D."/>
            <person name="Bader C.D."/>
            <person name="Teijaro C.N."/>
            <person name="Fluegel L."/>
            <person name="Davis C.M."/>
            <person name="Simpson J.R."/>
            <person name="Lauterbach L."/>
            <person name="Steele A.D."/>
            <person name="Gui C."/>
            <person name="Meng S."/>
            <person name="Li G."/>
            <person name="Viehrig K."/>
            <person name="Ye F."/>
            <person name="Su P."/>
            <person name="Kiefer A.F."/>
            <person name="Nichols A."/>
            <person name="Cepeda A.J."/>
            <person name="Yan W."/>
            <person name="Fan B."/>
            <person name="Jiang Y."/>
            <person name="Adhikari A."/>
            <person name="Zheng C.-J."/>
            <person name="Schuster L."/>
            <person name="Cowan T.M."/>
            <person name="Smanski M.J."/>
            <person name="Chevrette M.G."/>
            <person name="De Carvalho L.P.S."/>
            <person name="Shen B."/>
        </authorList>
    </citation>
    <scope>NUCLEOTIDE SEQUENCE [LARGE SCALE GENOMIC DNA]</scope>
    <source>
        <strain evidence="9 10">NPDC049639</strain>
    </source>
</reference>
<keyword evidence="2" id="KW-1003">Cell membrane</keyword>
<gene>
    <name evidence="9" type="primary">murJ</name>
    <name evidence="9" type="ORF">ACIB24_02855</name>
</gene>
<keyword evidence="10" id="KW-1185">Reference proteome</keyword>
<feature type="transmembrane region" description="Helical" evidence="8">
    <location>
        <begin position="474"/>
        <end position="493"/>
    </location>
</feature>
<accession>A0ABW8AI01</accession>
<dbReference type="EMBL" id="JBITLV010000001">
    <property type="protein sequence ID" value="MFI7586000.1"/>
    <property type="molecule type" value="Genomic_DNA"/>
</dbReference>
<dbReference type="Pfam" id="PF03023">
    <property type="entry name" value="MurJ"/>
    <property type="match status" value="1"/>
</dbReference>
<keyword evidence="6 8" id="KW-1133">Transmembrane helix</keyword>
<dbReference type="NCBIfam" id="TIGR01695">
    <property type="entry name" value="murJ_mviN"/>
    <property type="match status" value="1"/>
</dbReference>
<evidence type="ECO:0000256" key="8">
    <source>
        <dbReference type="SAM" id="Phobius"/>
    </source>
</evidence>
<feature type="transmembrane region" description="Helical" evidence="8">
    <location>
        <begin position="499"/>
        <end position="521"/>
    </location>
</feature>
<evidence type="ECO:0000256" key="1">
    <source>
        <dbReference type="ARBA" id="ARBA00004651"/>
    </source>
</evidence>
<feature type="transmembrane region" description="Helical" evidence="8">
    <location>
        <begin position="404"/>
        <end position="424"/>
    </location>
</feature>
<feature type="transmembrane region" description="Helical" evidence="8">
    <location>
        <begin position="333"/>
        <end position="352"/>
    </location>
</feature>
<feature type="transmembrane region" description="Helical" evidence="8">
    <location>
        <begin position="430"/>
        <end position="454"/>
    </location>
</feature>
<organism evidence="9 10">
    <name type="scientific">Spongisporangium articulatum</name>
    <dbReference type="NCBI Taxonomy" id="3362603"/>
    <lineage>
        <taxon>Bacteria</taxon>
        <taxon>Bacillati</taxon>
        <taxon>Actinomycetota</taxon>
        <taxon>Actinomycetes</taxon>
        <taxon>Kineosporiales</taxon>
        <taxon>Kineosporiaceae</taxon>
        <taxon>Spongisporangium</taxon>
    </lineage>
</organism>
<feature type="transmembrane region" description="Helical" evidence="8">
    <location>
        <begin position="372"/>
        <end position="392"/>
    </location>
</feature>
<feature type="transmembrane region" description="Helical" evidence="8">
    <location>
        <begin position="84"/>
        <end position="111"/>
    </location>
</feature>
<evidence type="ECO:0000256" key="4">
    <source>
        <dbReference type="ARBA" id="ARBA00022960"/>
    </source>
</evidence>
<dbReference type="PRINTS" id="PR01806">
    <property type="entry name" value="VIRFACTRMVIN"/>
</dbReference>
<evidence type="ECO:0000256" key="6">
    <source>
        <dbReference type="ARBA" id="ARBA00022989"/>
    </source>
</evidence>
<feature type="transmembrane region" description="Helical" evidence="8">
    <location>
        <begin position="293"/>
        <end position="312"/>
    </location>
</feature>
<feature type="transmembrane region" description="Helical" evidence="8">
    <location>
        <begin position="199"/>
        <end position="222"/>
    </location>
</feature>
<dbReference type="RefSeq" id="WP_398274872.1">
    <property type="nucleotide sequence ID" value="NZ_JBITLV010000001.1"/>
</dbReference>
<keyword evidence="7 8" id="KW-0472">Membrane</keyword>
<dbReference type="PANTHER" id="PTHR47019">
    <property type="entry name" value="LIPID II FLIPPASE MURJ"/>
    <property type="match status" value="1"/>
</dbReference>
<evidence type="ECO:0000256" key="3">
    <source>
        <dbReference type="ARBA" id="ARBA00022692"/>
    </source>
</evidence>
<keyword evidence="5" id="KW-0573">Peptidoglycan synthesis</keyword>
<feature type="transmembrane region" description="Helical" evidence="8">
    <location>
        <begin position="53"/>
        <end position="72"/>
    </location>
</feature>
<dbReference type="InterPro" id="IPR051050">
    <property type="entry name" value="Lipid_II_flippase_MurJ/MviN"/>
</dbReference>
<evidence type="ECO:0000256" key="7">
    <source>
        <dbReference type="ARBA" id="ARBA00023136"/>
    </source>
</evidence>
<feature type="transmembrane region" description="Helical" evidence="8">
    <location>
        <begin position="243"/>
        <end position="264"/>
    </location>
</feature>
<sequence>MNTSQLMRSSAVMAAGTFTSRILGFVRAALLLAALATGTSADAFNVANTIPNALYILLAGGVLNAVLVPQITRAAKNLDGGQEYIDRLLTMAVTVLFVVTVVTTAAAPFLIRIYASNDWEPRTFALATAFALWCLPQIFFYGLYTLLGQVLNARGSFGPFMWAPVVNNIVGIAGIMWLIHVAGTPDVHGHPVQSWQTSWTVILAGSASLGVIAQALILIPALRRAGISYRPRWGLRGFGLRTAGRVAGWTFAAVVAQQLGYIVVTQVATTAEGLARTAHSGFASGYTVYTNSFLLFMLPHSLIAVSLVTALFTRMSISASNDRLDEVRADLSLGLRVTGLATVVSAAAFLAVGVDLVRTIFPKGGMFQARGIAYVTGAMMIGLIAFSAQYLFQRVFYAFEDAKTPFFIQVVVVLTWAGGNLLSLHLLSPAWIVVGIGAAMTVSNLVGAALSIALLRGRLGRLDGRRITRAYVKFLAAAAAGGLVAAGLSYVLHAGLGDAWLTSVLAAVLGGGALLTVYYVVLRRLGTPELDELLRPLLRRRAGRHAEVS</sequence>
<dbReference type="PANTHER" id="PTHR47019:SF1">
    <property type="entry name" value="LIPID II FLIPPASE MURJ"/>
    <property type="match status" value="1"/>
</dbReference>
<evidence type="ECO:0000256" key="2">
    <source>
        <dbReference type="ARBA" id="ARBA00022475"/>
    </source>
</evidence>
<feature type="transmembrane region" description="Helical" evidence="8">
    <location>
        <begin position="159"/>
        <end position="179"/>
    </location>
</feature>
<evidence type="ECO:0000313" key="9">
    <source>
        <dbReference type="EMBL" id="MFI7586000.1"/>
    </source>
</evidence>
<comment type="caution">
    <text evidence="9">The sequence shown here is derived from an EMBL/GenBank/DDBJ whole genome shotgun (WGS) entry which is preliminary data.</text>
</comment>
<evidence type="ECO:0000313" key="10">
    <source>
        <dbReference type="Proteomes" id="UP001612915"/>
    </source>
</evidence>